<dbReference type="EMBL" id="CATNWA010016338">
    <property type="protein sequence ID" value="CAI9591824.1"/>
    <property type="molecule type" value="Genomic_DNA"/>
</dbReference>
<protein>
    <submittedName>
        <fullName evidence="1">Uncharacterized protein</fullName>
    </submittedName>
</protein>
<accession>A0ABN9F428</accession>
<dbReference type="Proteomes" id="UP001162483">
    <property type="component" value="Unassembled WGS sequence"/>
</dbReference>
<name>A0ABN9F428_9NEOB</name>
<feature type="non-terminal residue" evidence="1">
    <location>
        <position position="44"/>
    </location>
</feature>
<keyword evidence="2" id="KW-1185">Reference proteome</keyword>
<evidence type="ECO:0000313" key="2">
    <source>
        <dbReference type="Proteomes" id="UP001162483"/>
    </source>
</evidence>
<comment type="caution">
    <text evidence="1">The sequence shown here is derived from an EMBL/GenBank/DDBJ whole genome shotgun (WGS) entry which is preliminary data.</text>
</comment>
<organism evidence="1 2">
    <name type="scientific">Staurois parvus</name>
    <dbReference type="NCBI Taxonomy" id="386267"/>
    <lineage>
        <taxon>Eukaryota</taxon>
        <taxon>Metazoa</taxon>
        <taxon>Chordata</taxon>
        <taxon>Craniata</taxon>
        <taxon>Vertebrata</taxon>
        <taxon>Euteleostomi</taxon>
        <taxon>Amphibia</taxon>
        <taxon>Batrachia</taxon>
        <taxon>Anura</taxon>
        <taxon>Neobatrachia</taxon>
        <taxon>Ranoidea</taxon>
        <taxon>Ranidae</taxon>
        <taxon>Staurois</taxon>
    </lineage>
</organism>
<reference evidence="1" key="1">
    <citation type="submission" date="2023-05" db="EMBL/GenBank/DDBJ databases">
        <authorList>
            <person name="Stuckert A."/>
        </authorList>
    </citation>
    <scope>NUCLEOTIDE SEQUENCE</scope>
</reference>
<sequence>MHSPKKKNTKLSICRVSPHNMSSQEIRGGYWKKGWIREDRIKQH</sequence>
<gene>
    <name evidence="1" type="ORF">SPARVUS_LOCUS11273807</name>
</gene>
<proteinExistence type="predicted"/>
<evidence type="ECO:0000313" key="1">
    <source>
        <dbReference type="EMBL" id="CAI9591824.1"/>
    </source>
</evidence>